<dbReference type="InterPro" id="IPR036770">
    <property type="entry name" value="Ankyrin_rpt-contain_sf"/>
</dbReference>
<dbReference type="EMBL" id="QUTA01002130">
    <property type="protein sequence ID" value="RHY28492.1"/>
    <property type="molecule type" value="Genomic_DNA"/>
</dbReference>
<accession>A0A397A7D1</accession>
<evidence type="ECO:0000313" key="1">
    <source>
        <dbReference type="EMBL" id="RHY02966.1"/>
    </source>
</evidence>
<sequence>MVRLVASFASGVPWELYTYIQTTYQTAVTTLSALDFAASKGELNLVQVCHARRSSQVVTCAGMDAAASNGHLDMVEWLHRHTRTPLQFLHEHRDEGCTVFAMHNAVVQKHMAIVGYLQSNRSEGCTSYTLVRAAQLGYTQCTLTYFTPVNMGRFLDVVEFLFANERQGTSGRQAFDLAATNGHFEVVRFLHAHSTQGCTTQAMDGAAQNGHFNIVKFLHMHRTEGGTAMGRARAEANGHAEIAAYLKQHLPPA</sequence>
<dbReference type="InterPro" id="IPR052050">
    <property type="entry name" value="SecEffector_AnkRepeat"/>
</dbReference>
<dbReference type="EMBL" id="QUSZ01007295">
    <property type="protein sequence ID" value="RHY02966.1"/>
    <property type="molecule type" value="Genomic_DNA"/>
</dbReference>
<dbReference type="AlphaFoldDB" id="A0A397A7D1"/>
<dbReference type="VEuPathDB" id="FungiDB:H257_13327"/>
<evidence type="ECO:0000313" key="5">
    <source>
        <dbReference type="Proteomes" id="UP000265427"/>
    </source>
</evidence>
<organism evidence="1 5">
    <name type="scientific">Aphanomyces astaci</name>
    <name type="common">Crayfish plague agent</name>
    <dbReference type="NCBI Taxonomy" id="112090"/>
    <lineage>
        <taxon>Eukaryota</taxon>
        <taxon>Sar</taxon>
        <taxon>Stramenopiles</taxon>
        <taxon>Oomycota</taxon>
        <taxon>Saprolegniomycetes</taxon>
        <taxon>Saprolegniales</taxon>
        <taxon>Verrucalvaceae</taxon>
        <taxon>Aphanomyces</taxon>
    </lineage>
</organism>
<dbReference type="SUPFAM" id="SSF48403">
    <property type="entry name" value="Ankyrin repeat"/>
    <property type="match status" value="1"/>
</dbReference>
<dbReference type="EMBL" id="QUTE01009846">
    <property type="protein sequence ID" value="RHZ16661.1"/>
    <property type="molecule type" value="Genomic_DNA"/>
</dbReference>
<dbReference type="Proteomes" id="UP000266239">
    <property type="component" value="Unassembled WGS sequence"/>
</dbReference>
<dbReference type="EMBL" id="QUTB01000265">
    <property type="protein sequence ID" value="RHY78076.1"/>
    <property type="molecule type" value="Genomic_DNA"/>
</dbReference>
<evidence type="ECO:0000313" key="4">
    <source>
        <dbReference type="EMBL" id="RHZ16661.1"/>
    </source>
</evidence>
<evidence type="ECO:0000313" key="8">
    <source>
        <dbReference type="Proteomes" id="UP000283543"/>
    </source>
</evidence>
<dbReference type="InterPro" id="IPR002110">
    <property type="entry name" value="Ankyrin_rpt"/>
</dbReference>
<dbReference type="Pfam" id="PF12796">
    <property type="entry name" value="Ank_2"/>
    <property type="match status" value="1"/>
</dbReference>
<dbReference type="Gene3D" id="1.25.40.20">
    <property type="entry name" value="Ankyrin repeat-containing domain"/>
    <property type="match status" value="1"/>
</dbReference>
<reference evidence="5 6" key="1">
    <citation type="submission" date="2018-08" db="EMBL/GenBank/DDBJ databases">
        <title>Aphanomyces genome sequencing and annotation.</title>
        <authorList>
            <person name="Minardi D."/>
            <person name="Oidtmann B."/>
            <person name="Van Der Giezen M."/>
            <person name="Studholme D.J."/>
        </authorList>
    </citation>
    <scope>NUCLEOTIDE SEQUENCE [LARGE SCALE GENOMIC DNA]</scope>
    <source>
        <strain evidence="4 6">197901</strain>
        <strain evidence="1 5">Kv</strain>
        <strain evidence="3 8">Si</strain>
        <strain evidence="2 7">Yx</strain>
    </source>
</reference>
<evidence type="ECO:0000313" key="6">
    <source>
        <dbReference type="Proteomes" id="UP000266196"/>
    </source>
</evidence>
<dbReference type="PANTHER" id="PTHR46586">
    <property type="entry name" value="ANKYRIN REPEAT-CONTAINING PROTEIN"/>
    <property type="match status" value="1"/>
</dbReference>
<dbReference type="Proteomes" id="UP000265427">
    <property type="component" value="Unassembled WGS sequence"/>
</dbReference>
<evidence type="ECO:0000313" key="7">
    <source>
        <dbReference type="Proteomes" id="UP000266239"/>
    </source>
</evidence>
<gene>
    <name evidence="2" type="ORF">DYB25_003078</name>
    <name evidence="4" type="ORF">DYB31_007383</name>
    <name evidence="3" type="ORF">DYB34_004267</name>
    <name evidence="1" type="ORF">DYB36_008039</name>
</gene>
<evidence type="ECO:0000313" key="2">
    <source>
        <dbReference type="EMBL" id="RHY28492.1"/>
    </source>
</evidence>
<protein>
    <submittedName>
        <fullName evidence="1">Uncharacterized protein</fullName>
    </submittedName>
</protein>
<dbReference type="Proteomes" id="UP000266196">
    <property type="component" value="Unassembled WGS sequence"/>
</dbReference>
<name>A0A397A7D1_APHAT</name>
<evidence type="ECO:0000313" key="3">
    <source>
        <dbReference type="EMBL" id="RHY78076.1"/>
    </source>
</evidence>
<dbReference type="Proteomes" id="UP000283543">
    <property type="component" value="Unassembled WGS sequence"/>
</dbReference>
<proteinExistence type="predicted"/>
<comment type="caution">
    <text evidence="1">The sequence shown here is derived from an EMBL/GenBank/DDBJ whole genome shotgun (WGS) entry which is preliminary data.</text>
</comment>
<dbReference type="PANTHER" id="PTHR46586:SF3">
    <property type="entry name" value="ANKYRIN REPEAT-CONTAINING PROTEIN"/>
    <property type="match status" value="1"/>
</dbReference>